<feature type="domain" description="PAS" evidence="3">
    <location>
        <begin position="256"/>
        <end position="326"/>
    </location>
</feature>
<sequence>MPFPPLSVLVLVLLASSASAALIVMLAAWPLRRRRAAREPKSVFLFDGTALVDASPAGRRLVEQVPGGADRDRLAQLLEYRFPGLTARLAAAQGDGEFRLPGRDGLGAIMVEHWEGLTRLTLAPGGKAPPVDRLAFEALCDELATLRSIGDCAPQLIWKQTPEGRVIWANGAYLGLVRRSAPDAVGRWPPPALFPAEDSPAEERPERRRVALVLPGAPRRRNYEITRLRRGGEEVCFALDVTELVEAEQARRNFVQTLTKTFAQLSIGLAIFDRQRKLVMFNPALLDLTGLPVAFLSSRPQIQTVLDRLRDRNMLPEPKDYASWREQLAALEAQASRGTYCETWALPGGQTYKVTGRPHPDGAVAFLFEDISAEISLTRHFRAEIDTAQAVLDSFDTAVVVFSASGTRLMHNRAYADLWGCPGEAPDGAGIAEELARWRRAAAPTPLLDRLRDFVGRFGPREAWSGQLRLTDGRGLSGHFAPLAGGMTLVKFTLDGPGRPRAAPPVEAEAADAAGTDDTGTGPAAARHG</sequence>
<evidence type="ECO:0000313" key="5">
    <source>
        <dbReference type="Proteomes" id="UP000198922"/>
    </source>
</evidence>
<dbReference type="SUPFAM" id="SSF55785">
    <property type="entry name" value="PYP-like sensor domain (PAS domain)"/>
    <property type="match status" value="3"/>
</dbReference>
<feature type="region of interest" description="Disordered" evidence="1">
    <location>
        <begin position="496"/>
        <end position="529"/>
    </location>
</feature>
<dbReference type="InterPro" id="IPR035965">
    <property type="entry name" value="PAS-like_dom_sf"/>
</dbReference>
<dbReference type="Pfam" id="PF12860">
    <property type="entry name" value="PAS_7"/>
    <property type="match status" value="1"/>
</dbReference>
<evidence type="ECO:0000259" key="3">
    <source>
        <dbReference type="SMART" id="SM00091"/>
    </source>
</evidence>
<reference evidence="5" key="1">
    <citation type="submission" date="2016-10" db="EMBL/GenBank/DDBJ databases">
        <authorList>
            <person name="Varghese N."/>
            <person name="Submissions S."/>
        </authorList>
    </citation>
    <scope>NUCLEOTIDE SEQUENCE [LARGE SCALE GENOMIC DNA]</scope>
    <source>
        <strain evidence="5">DSM 21424</strain>
    </source>
</reference>
<proteinExistence type="predicted"/>
<keyword evidence="5" id="KW-1185">Reference proteome</keyword>
<evidence type="ECO:0000256" key="1">
    <source>
        <dbReference type="SAM" id="MobiDB-lite"/>
    </source>
</evidence>
<dbReference type="InterPro" id="IPR000014">
    <property type="entry name" value="PAS"/>
</dbReference>
<feature type="domain" description="PAS" evidence="3">
    <location>
        <begin position="386"/>
        <end position="452"/>
    </location>
</feature>
<keyword evidence="2" id="KW-1133">Transmembrane helix</keyword>
<dbReference type="Gene3D" id="3.30.450.20">
    <property type="entry name" value="PAS domain"/>
    <property type="match status" value="2"/>
</dbReference>
<accession>A0A1G7EKJ9</accession>
<keyword evidence="2" id="KW-0812">Transmembrane</keyword>
<gene>
    <name evidence="4" type="ORF">SAMN04488567_2206</name>
</gene>
<protein>
    <submittedName>
        <fullName evidence="4">PAS fold</fullName>
    </submittedName>
</protein>
<dbReference type="OrthoDB" id="9797304at2"/>
<keyword evidence="2" id="KW-0472">Membrane</keyword>
<dbReference type="STRING" id="521013.SAMN04488567_2206"/>
<dbReference type="RefSeq" id="WP_090111900.1">
    <property type="nucleotide sequence ID" value="NZ_FNAT01000003.1"/>
</dbReference>
<dbReference type="EMBL" id="FNAT01000003">
    <property type="protein sequence ID" value="SDE64194.1"/>
    <property type="molecule type" value="Genomic_DNA"/>
</dbReference>
<feature type="transmembrane region" description="Helical" evidence="2">
    <location>
        <begin position="6"/>
        <end position="31"/>
    </location>
</feature>
<name>A0A1G7EKJ9_9RHOB</name>
<dbReference type="SMART" id="SM00091">
    <property type="entry name" value="PAS"/>
    <property type="match status" value="3"/>
</dbReference>
<organism evidence="4 5">
    <name type="scientific">Limimaricola pyoseonensis</name>
    <dbReference type="NCBI Taxonomy" id="521013"/>
    <lineage>
        <taxon>Bacteria</taxon>
        <taxon>Pseudomonadati</taxon>
        <taxon>Pseudomonadota</taxon>
        <taxon>Alphaproteobacteria</taxon>
        <taxon>Rhodobacterales</taxon>
        <taxon>Paracoccaceae</taxon>
        <taxon>Limimaricola</taxon>
    </lineage>
</organism>
<dbReference type="AlphaFoldDB" id="A0A1G7EKJ9"/>
<feature type="domain" description="PAS" evidence="3">
    <location>
        <begin position="144"/>
        <end position="211"/>
    </location>
</feature>
<dbReference type="CDD" id="cd00130">
    <property type="entry name" value="PAS"/>
    <property type="match status" value="1"/>
</dbReference>
<evidence type="ECO:0000313" key="4">
    <source>
        <dbReference type="EMBL" id="SDE64194.1"/>
    </source>
</evidence>
<dbReference type="Proteomes" id="UP000198922">
    <property type="component" value="Unassembled WGS sequence"/>
</dbReference>
<evidence type="ECO:0000256" key="2">
    <source>
        <dbReference type="SAM" id="Phobius"/>
    </source>
</evidence>